<comment type="caution">
    <text evidence="2">The sequence shown here is derived from an EMBL/GenBank/DDBJ whole genome shotgun (WGS) entry which is preliminary data.</text>
</comment>
<reference evidence="2" key="2">
    <citation type="submission" date="2020-08" db="EMBL/GenBank/DDBJ databases">
        <title>Plant Genome Project.</title>
        <authorList>
            <person name="Zhang R.-G."/>
        </authorList>
    </citation>
    <scope>NUCLEOTIDE SEQUENCE</scope>
    <source>
        <strain evidence="2">Huo1</strain>
        <tissue evidence="2">Leaf</tissue>
    </source>
</reference>
<gene>
    <name evidence="2" type="ORF">SASPL_106080</name>
</gene>
<feature type="compositionally biased region" description="Basic and acidic residues" evidence="1">
    <location>
        <begin position="51"/>
        <end position="67"/>
    </location>
</feature>
<protein>
    <submittedName>
        <fullName evidence="2">Uncharacterized protein</fullName>
    </submittedName>
</protein>
<dbReference type="AlphaFoldDB" id="A0A8X9AC65"/>
<dbReference type="EMBL" id="PNBA02000002">
    <property type="protein sequence ID" value="KAG6434444.1"/>
    <property type="molecule type" value="Genomic_DNA"/>
</dbReference>
<name>A0A8X9AC65_SALSN</name>
<proteinExistence type="predicted"/>
<evidence type="ECO:0000313" key="2">
    <source>
        <dbReference type="EMBL" id="KAG6434444.1"/>
    </source>
</evidence>
<feature type="region of interest" description="Disordered" evidence="1">
    <location>
        <begin position="49"/>
        <end position="91"/>
    </location>
</feature>
<sequence>MINGVGCTSWLDAMAEGCVASDRHDEHRSTKGKDVIGAQFEKGCAAVLEKPNPESKGKAPVLDEKAHRGGGGGGGFRGPRREAPMDDDDVPLRKEKDLLLVKVRKLEEEEISFRGESEVREDGASEVEARTVNDICCKEPGTEPC</sequence>
<reference evidence="2" key="1">
    <citation type="submission" date="2018-01" db="EMBL/GenBank/DDBJ databases">
        <authorList>
            <person name="Mao J.F."/>
        </authorList>
    </citation>
    <scope>NUCLEOTIDE SEQUENCE</scope>
    <source>
        <strain evidence="2">Huo1</strain>
        <tissue evidence="2">Leaf</tissue>
    </source>
</reference>
<evidence type="ECO:0000313" key="3">
    <source>
        <dbReference type="Proteomes" id="UP000298416"/>
    </source>
</evidence>
<dbReference type="Proteomes" id="UP000298416">
    <property type="component" value="Unassembled WGS sequence"/>
</dbReference>
<keyword evidence="3" id="KW-1185">Reference proteome</keyword>
<organism evidence="2">
    <name type="scientific">Salvia splendens</name>
    <name type="common">Scarlet sage</name>
    <dbReference type="NCBI Taxonomy" id="180675"/>
    <lineage>
        <taxon>Eukaryota</taxon>
        <taxon>Viridiplantae</taxon>
        <taxon>Streptophyta</taxon>
        <taxon>Embryophyta</taxon>
        <taxon>Tracheophyta</taxon>
        <taxon>Spermatophyta</taxon>
        <taxon>Magnoliopsida</taxon>
        <taxon>eudicotyledons</taxon>
        <taxon>Gunneridae</taxon>
        <taxon>Pentapetalae</taxon>
        <taxon>asterids</taxon>
        <taxon>lamiids</taxon>
        <taxon>Lamiales</taxon>
        <taxon>Lamiaceae</taxon>
        <taxon>Nepetoideae</taxon>
        <taxon>Mentheae</taxon>
        <taxon>Salviinae</taxon>
        <taxon>Salvia</taxon>
        <taxon>Salvia subgen. Calosphace</taxon>
        <taxon>core Calosphace</taxon>
    </lineage>
</organism>
<feature type="compositionally biased region" description="Basic and acidic residues" evidence="1">
    <location>
        <begin position="79"/>
        <end position="91"/>
    </location>
</feature>
<accession>A0A8X9AC65</accession>
<evidence type="ECO:0000256" key="1">
    <source>
        <dbReference type="SAM" id="MobiDB-lite"/>
    </source>
</evidence>